<dbReference type="PANTHER" id="PTHR33121:SF70">
    <property type="entry name" value="SIGNALING PROTEIN YKOW"/>
    <property type="match status" value="1"/>
</dbReference>
<evidence type="ECO:0000313" key="3">
    <source>
        <dbReference type="Proteomes" id="UP000288293"/>
    </source>
</evidence>
<organism evidence="2 3">
    <name type="scientific">Aliidiomarina minuta</name>
    <dbReference type="NCBI Taxonomy" id="880057"/>
    <lineage>
        <taxon>Bacteria</taxon>
        <taxon>Pseudomonadati</taxon>
        <taxon>Pseudomonadota</taxon>
        <taxon>Gammaproteobacteria</taxon>
        <taxon>Alteromonadales</taxon>
        <taxon>Idiomarinaceae</taxon>
        <taxon>Aliidiomarina</taxon>
    </lineage>
</organism>
<dbReference type="Pfam" id="PF00563">
    <property type="entry name" value="EAL"/>
    <property type="match status" value="1"/>
</dbReference>
<dbReference type="CDD" id="cd01948">
    <property type="entry name" value="EAL"/>
    <property type="match status" value="1"/>
</dbReference>
<dbReference type="PANTHER" id="PTHR33121">
    <property type="entry name" value="CYCLIC DI-GMP PHOSPHODIESTERASE PDEF"/>
    <property type="match status" value="1"/>
</dbReference>
<dbReference type="InterPro" id="IPR050706">
    <property type="entry name" value="Cyclic-di-GMP_PDE-like"/>
</dbReference>
<dbReference type="AlphaFoldDB" id="A0A432W5F0"/>
<name>A0A432W5F0_9GAMM</name>
<dbReference type="Gene3D" id="3.20.20.450">
    <property type="entry name" value="EAL domain"/>
    <property type="match status" value="1"/>
</dbReference>
<evidence type="ECO:0000259" key="1">
    <source>
        <dbReference type="PROSITE" id="PS50883"/>
    </source>
</evidence>
<evidence type="ECO:0000313" key="2">
    <source>
        <dbReference type="EMBL" id="RUO25295.1"/>
    </source>
</evidence>
<protein>
    <recommendedName>
        <fullName evidence="1">EAL domain-containing protein</fullName>
    </recommendedName>
</protein>
<dbReference type="RefSeq" id="WP_126801993.1">
    <property type="nucleotide sequence ID" value="NZ_PIPL01000001.1"/>
</dbReference>
<dbReference type="OrthoDB" id="9812358at2"/>
<proteinExistence type="predicted"/>
<dbReference type="Proteomes" id="UP000288293">
    <property type="component" value="Unassembled WGS sequence"/>
</dbReference>
<feature type="domain" description="EAL" evidence="1">
    <location>
        <begin position="19"/>
        <end position="271"/>
    </location>
</feature>
<dbReference type="PROSITE" id="PS50883">
    <property type="entry name" value="EAL"/>
    <property type="match status" value="1"/>
</dbReference>
<accession>A0A432W5F0</accession>
<dbReference type="SMART" id="SM00052">
    <property type="entry name" value="EAL"/>
    <property type="match status" value="1"/>
</dbReference>
<comment type="caution">
    <text evidence="2">The sequence shown here is derived from an EMBL/GenBank/DDBJ whole genome shotgun (WGS) entry which is preliminary data.</text>
</comment>
<reference evidence="2 3" key="1">
    <citation type="journal article" date="2011" name="Front. Microbiol.">
        <title>Genomic signatures of strain selection and enhancement in Bacillus atrophaeus var. globigii, a historical biowarfare simulant.</title>
        <authorList>
            <person name="Gibbons H.S."/>
            <person name="Broomall S.M."/>
            <person name="McNew L.A."/>
            <person name="Daligault H."/>
            <person name="Chapman C."/>
            <person name="Bruce D."/>
            <person name="Karavis M."/>
            <person name="Krepps M."/>
            <person name="McGregor P.A."/>
            <person name="Hong C."/>
            <person name="Park K.H."/>
            <person name="Akmal A."/>
            <person name="Feldman A."/>
            <person name="Lin J.S."/>
            <person name="Chang W.E."/>
            <person name="Higgs B.W."/>
            <person name="Demirev P."/>
            <person name="Lindquist J."/>
            <person name="Liem A."/>
            <person name="Fochler E."/>
            <person name="Read T.D."/>
            <person name="Tapia R."/>
            <person name="Johnson S."/>
            <person name="Bishop-Lilly K.A."/>
            <person name="Detter C."/>
            <person name="Han C."/>
            <person name="Sozhamannan S."/>
            <person name="Rosenzweig C.N."/>
            <person name="Skowronski E.W."/>
        </authorList>
    </citation>
    <scope>NUCLEOTIDE SEQUENCE [LARGE SCALE GENOMIC DNA]</scope>
    <source>
        <strain evidence="2 3">MLST1</strain>
    </source>
</reference>
<gene>
    <name evidence="2" type="ORF">CWE09_00740</name>
</gene>
<dbReference type="GO" id="GO:0071111">
    <property type="term" value="F:cyclic-guanylate-specific phosphodiesterase activity"/>
    <property type="evidence" value="ECO:0007669"/>
    <property type="project" value="InterPro"/>
</dbReference>
<dbReference type="EMBL" id="PIPL01000001">
    <property type="protein sequence ID" value="RUO25295.1"/>
    <property type="molecule type" value="Genomic_DNA"/>
</dbReference>
<dbReference type="InterPro" id="IPR001633">
    <property type="entry name" value="EAL_dom"/>
</dbReference>
<sequence length="271" mass="31310">MQELSPIRAPDTIPYEPRREAILQALAEACFDDEFYLLFQPQLSNRGHRLLTVEVLLRWRSPRLGLVNVSEFIPLAEQTGTVYRITRWVICRALRQLGYWQQQGIYMRMTINISMRDLEESQLYEQVCAETAANWLEPEYIGLEITETAPLRYSQKVARNIFDFQRAGYELVLDDYGAGFATLNTLRTLQVDTLKIDKSLVQQLEFEKINQLMVSSSIKLAHRLGLSVVAEGVESEFVCQWLTKLKCDFLQGFYISPPLAADELVARFFKP</sequence>
<dbReference type="SUPFAM" id="SSF141868">
    <property type="entry name" value="EAL domain-like"/>
    <property type="match status" value="1"/>
</dbReference>
<dbReference type="InterPro" id="IPR035919">
    <property type="entry name" value="EAL_sf"/>
</dbReference>
<keyword evidence="3" id="KW-1185">Reference proteome</keyword>